<dbReference type="NCBIfam" id="TIGR02141">
    <property type="entry name" value="modB_ABC"/>
    <property type="match status" value="1"/>
</dbReference>
<keyword evidence="8 9" id="KW-0472">Membrane</keyword>
<evidence type="ECO:0000256" key="10">
    <source>
        <dbReference type="RuleBase" id="RU365097"/>
    </source>
</evidence>
<dbReference type="OrthoDB" id="9795403at2"/>
<dbReference type="SUPFAM" id="SSF161098">
    <property type="entry name" value="MetI-like"/>
    <property type="match status" value="1"/>
</dbReference>
<feature type="transmembrane region" description="Helical" evidence="9">
    <location>
        <begin position="94"/>
        <end position="113"/>
    </location>
</feature>
<dbReference type="RefSeq" id="WP_109215392.1">
    <property type="nucleotide sequence ID" value="NZ_CABMEW010000008.1"/>
</dbReference>
<dbReference type="InterPro" id="IPR035906">
    <property type="entry name" value="MetI-like_sf"/>
</dbReference>
<evidence type="ECO:0000256" key="8">
    <source>
        <dbReference type="ARBA" id="ARBA00023136"/>
    </source>
</evidence>
<evidence type="ECO:0000313" key="13">
    <source>
        <dbReference type="Proteomes" id="UP000245288"/>
    </source>
</evidence>
<dbReference type="AlphaFoldDB" id="A0A2V1JPU4"/>
<keyword evidence="4 10" id="KW-1003">Cell membrane</keyword>
<evidence type="ECO:0000256" key="7">
    <source>
        <dbReference type="ARBA" id="ARBA00022989"/>
    </source>
</evidence>
<evidence type="ECO:0000256" key="6">
    <source>
        <dbReference type="ARBA" id="ARBA00022692"/>
    </source>
</evidence>
<proteinExistence type="inferred from homology"/>
<feature type="transmembrane region" description="Helical" evidence="9">
    <location>
        <begin position="50"/>
        <end position="74"/>
    </location>
</feature>
<dbReference type="InterPro" id="IPR011867">
    <property type="entry name" value="ModB_ABC"/>
</dbReference>
<evidence type="ECO:0000256" key="2">
    <source>
        <dbReference type="ARBA" id="ARBA00007069"/>
    </source>
</evidence>
<keyword evidence="7 9" id="KW-1133">Transmembrane helix</keyword>
<keyword evidence="3 9" id="KW-0813">Transport</keyword>
<comment type="subcellular location">
    <subcellularLocation>
        <location evidence="1 9">Cell membrane</location>
        <topology evidence="1 9">Multi-pass membrane protein</topology>
    </subcellularLocation>
</comment>
<keyword evidence="6 9" id="KW-0812">Transmembrane</keyword>
<dbReference type="InterPro" id="IPR000515">
    <property type="entry name" value="MetI-like"/>
</dbReference>
<evidence type="ECO:0000256" key="4">
    <source>
        <dbReference type="ARBA" id="ARBA00022475"/>
    </source>
</evidence>
<accession>A0A2V1JPU4</accession>
<name>A0A2V1JPU4_EUBRA</name>
<reference evidence="12 13" key="1">
    <citation type="submission" date="2014-09" db="EMBL/GenBank/DDBJ databases">
        <title>Butyrate-producing bacteria isolated from human gut.</title>
        <authorList>
            <person name="Zhang Q."/>
            <person name="Zhao L."/>
        </authorList>
    </citation>
    <scope>NUCLEOTIDE SEQUENCE [LARGE SCALE GENOMIC DNA]</scope>
    <source>
        <strain evidence="12 13">21</strain>
    </source>
</reference>
<evidence type="ECO:0000256" key="1">
    <source>
        <dbReference type="ARBA" id="ARBA00004651"/>
    </source>
</evidence>
<keyword evidence="5 10" id="KW-0500">Molybdenum</keyword>
<dbReference type="PANTHER" id="PTHR30183:SF3">
    <property type="entry name" value="MOLYBDENUM TRANSPORT SYSTEM PERMEASE PROTEIN MODB"/>
    <property type="match status" value="1"/>
</dbReference>
<dbReference type="GO" id="GO:0015098">
    <property type="term" value="F:molybdate ion transmembrane transporter activity"/>
    <property type="evidence" value="ECO:0007669"/>
    <property type="project" value="UniProtKB-UniRule"/>
</dbReference>
<evidence type="ECO:0000256" key="5">
    <source>
        <dbReference type="ARBA" id="ARBA00022505"/>
    </source>
</evidence>
<gene>
    <name evidence="12" type="ORF">LG34_06920</name>
</gene>
<evidence type="ECO:0000256" key="9">
    <source>
        <dbReference type="RuleBase" id="RU363032"/>
    </source>
</evidence>
<comment type="caution">
    <text evidence="12">The sequence shown here is derived from an EMBL/GenBank/DDBJ whole genome shotgun (WGS) entry which is preliminary data.</text>
</comment>
<feature type="transmembrane region" description="Helical" evidence="9">
    <location>
        <begin position="141"/>
        <end position="163"/>
    </location>
</feature>
<evidence type="ECO:0000259" key="11">
    <source>
        <dbReference type="PROSITE" id="PS50928"/>
    </source>
</evidence>
<comment type="function">
    <text evidence="10">Part of the binding-protein-dependent transport system for molybdenum; probably responsible for the translocation of the substrate across the membrane.</text>
</comment>
<dbReference type="PANTHER" id="PTHR30183">
    <property type="entry name" value="MOLYBDENUM TRANSPORT SYSTEM PERMEASE PROTEIN MODB"/>
    <property type="match status" value="1"/>
</dbReference>
<dbReference type="PROSITE" id="PS50928">
    <property type="entry name" value="ABC_TM1"/>
    <property type="match status" value="1"/>
</dbReference>
<evidence type="ECO:0000313" key="12">
    <source>
        <dbReference type="EMBL" id="PWE86950.1"/>
    </source>
</evidence>
<feature type="transmembrane region" description="Helical" evidence="9">
    <location>
        <begin position="16"/>
        <end position="38"/>
    </location>
</feature>
<keyword evidence="13" id="KW-1185">Reference proteome</keyword>
<evidence type="ECO:0000256" key="3">
    <source>
        <dbReference type="ARBA" id="ARBA00022448"/>
    </source>
</evidence>
<protein>
    <recommendedName>
        <fullName evidence="10">Molybdenum transport system permease</fullName>
    </recommendedName>
</protein>
<dbReference type="EMBL" id="JRFU01000072">
    <property type="protein sequence ID" value="PWE86950.1"/>
    <property type="molecule type" value="Genomic_DNA"/>
</dbReference>
<feature type="transmembrane region" description="Helical" evidence="9">
    <location>
        <begin position="202"/>
        <end position="224"/>
    </location>
</feature>
<sequence>MDTIMEIVKNLDWTPLFISFKTGIVATVISFFLGLFAARKVIHAGERAKAIADGFLTLPMVLPPTVAGFFLLLLFSKRRPIGMFLFHQFGIKVVQTWLGCIIAATVISFPLMYRNARASFEQLDANLIYAARTLGMSELQIFWKVAVPNAGPGIIAGTILTFARALGEYGATSMLAGNIPGKTSTISQKIAMVIQDGDYLTAGVWVILILAIAFGIIVAMNLVAGKNMKNTQSW</sequence>
<organism evidence="12 13">
    <name type="scientific">Eubacterium ramulus</name>
    <dbReference type="NCBI Taxonomy" id="39490"/>
    <lineage>
        <taxon>Bacteria</taxon>
        <taxon>Bacillati</taxon>
        <taxon>Bacillota</taxon>
        <taxon>Clostridia</taxon>
        <taxon>Eubacteriales</taxon>
        <taxon>Eubacteriaceae</taxon>
        <taxon>Eubacterium</taxon>
    </lineage>
</organism>
<dbReference type="GO" id="GO:0005886">
    <property type="term" value="C:plasma membrane"/>
    <property type="evidence" value="ECO:0007669"/>
    <property type="project" value="UniProtKB-SubCell"/>
</dbReference>
<comment type="similarity">
    <text evidence="2 10">Belongs to the binding-protein-dependent transport system permease family. CysTW subfamily.</text>
</comment>
<dbReference type="Gene3D" id="1.10.3720.10">
    <property type="entry name" value="MetI-like"/>
    <property type="match status" value="1"/>
</dbReference>
<feature type="domain" description="ABC transmembrane type-1" evidence="11">
    <location>
        <begin position="16"/>
        <end position="218"/>
    </location>
</feature>
<dbReference type="Pfam" id="PF00528">
    <property type="entry name" value="BPD_transp_1"/>
    <property type="match status" value="1"/>
</dbReference>
<dbReference type="Proteomes" id="UP000245288">
    <property type="component" value="Unassembled WGS sequence"/>
</dbReference>
<dbReference type="CDD" id="cd06261">
    <property type="entry name" value="TM_PBP2"/>
    <property type="match status" value="1"/>
</dbReference>